<proteinExistence type="inferred from homology"/>
<dbReference type="AlphaFoldDB" id="A0A1Y2BQS7"/>
<feature type="compositionally biased region" description="Polar residues" evidence="3">
    <location>
        <begin position="287"/>
        <end position="296"/>
    </location>
</feature>
<keyword evidence="1" id="KW-0173">Coenzyme A biosynthesis</keyword>
<reference evidence="5 6" key="1">
    <citation type="submission" date="2016-08" db="EMBL/GenBank/DDBJ databases">
        <title>A Parts List for Fungal Cellulosomes Revealed by Comparative Genomics.</title>
        <authorList>
            <consortium name="DOE Joint Genome Institute"/>
            <person name="Haitjema C.H."/>
            <person name="Gilmore S.P."/>
            <person name="Henske J.K."/>
            <person name="Solomon K.V."/>
            <person name="De Groot R."/>
            <person name="Kuo A."/>
            <person name="Mondo S.J."/>
            <person name="Salamov A.A."/>
            <person name="Labutti K."/>
            <person name="Zhao Z."/>
            <person name="Chiniquy J."/>
            <person name="Barry K."/>
            <person name="Brewer H.M."/>
            <person name="Purvine S.O."/>
            <person name="Wright A.T."/>
            <person name="Boxma B."/>
            <person name="Van Alen T."/>
            <person name="Hackstein J.H."/>
            <person name="Baker S.E."/>
            <person name="Grigoriev I.V."/>
            <person name="O'Malley M.A."/>
        </authorList>
    </citation>
    <scope>NUCLEOTIDE SEQUENCE [LARGE SCALE GENOMIC DNA]</scope>
    <source>
        <strain evidence="5 6">G1</strain>
    </source>
</reference>
<protein>
    <submittedName>
        <fullName evidence="5">Flavo protein</fullName>
    </submittedName>
</protein>
<evidence type="ECO:0000313" key="6">
    <source>
        <dbReference type="Proteomes" id="UP000193920"/>
    </source>
</evidence>
<comment type="caution">
    <text evidence="5">The sequence shown here is derived from an EMBL/GenBank/DDBJ whole genome shotgun (WGS) entry which is preliminary data.</text>
</comment>
<dbReference type="OrthoDB" id="1532798at2759"/>
<accession>A0A1Y2BQS7</accession>
<feature type="region of interest" description="Disordered" evidence="3">
    <location>
        <begin position="272"/>
        <end position="296"/>
    </location>
</feature>
<dbReference type="PANTHER" id="PTHR14359:SF6">
    <property type="entry name" value="PHOSPHOPANTOTHENOYLCYSTEINE DECARBOXYLASE"/>
    <property type="match status" value="1"/>
</dbReference>
<sequence>MQRVDSFARLQQLARTFSRSNFEEFGRLPHVLIAATGSVACVKIPLLIKEIFAFEEDKVEIKLVATTPALHFIDQSKIDPRVELYVDEDEWTWQKIADPVLHIELRNWADIMLIVPLDANTLAKISYGLCDNLLTCIVRAWNFSEKNQKPLIACPAMNTQMWLHPFTDKQLKILKEELKFFIVNPVAKKLACGDIGMGGLAEVPTIVNYLHTFLEEWNNVKDKNMIDNDNNNAEKSSNDDKTQINKLTSAVDRLKLQNRMTSSLSNSYLCDYDNNESDSNDKDKQSVTNSSDKLKK</sequence>
<evidence type="ECO:0000259" key="4">
    <source>
        <dbReference type="Pfam" id="PF02441"/>
    </source>
</evidence>
<dbReference type="GO" id="GO:0015937">
    <property type="term" value="P:coenzyme A biosynthetic process"/>
    <property type="evidence" value="ECO:0007669"/>
    <property type="project" value="UniProtKB-KW"/>
</dbReference>
<dbReference type="PANTHER" id="PTHR14359">
    <property type="entry name" value="HOMO-OLIGOMERIC FLAVIN CONTAINING CYS DECARBOXYLASE FAMILY"/>
    <property type="match status" value="1"/>
</dbReference>
<feature type="domain" description="Flavoprotein" evidence="4">
    <location>
        <begin position="30"/>
        <end position="207"/>
    </location>
</feature>
<dbReference type="GO" id="GO:0010181">
    <property type="term" value="F:FMN binding"/>
    <property type="evidence" value="ECO:0007669"/>
    <property type="project" value="TreeGrafter"/>
</dbReference>
<dbReference type="Pfam" id="PF02441">
    <property type="entry name" value="Flavoprotein"/>
    <property type="match status" value="1"/>
</dbReference>
<dbReference type="InterPro" id="IPR036551">
    <property type="entry name" value="Flavin_trans-like"/>
</dbReference>
<evidence type="ECO:0000313" key="5">
    <source>
        <dbReference type="EMBL" id="ORY36977.1"/>
    </source>
</evidence>
<evidence type="ECO:0000256" key="1">
    <source>
        <dbReference type="ARBA" id="ARBA00022993"/>
    </source>
</evidence>
<dbReference type="STRING" id="1754190.A0A1Y2BQS7"/>
<dbReference type="Proteomes" id="UP000193920">
    <property type="component" value="Unassembled WGS sequence"/>
</dbReference>
<organism evidence="5 6">
    <name type="scientific">Neocallimastix californiae</name>
    <dbReference type="NCBI Taxonomy" id="1754190"/>
    <lineage>
        <taxon>Eukaryota</taxon>
        <taxon>Fungi</taxon>
        <taxon>Fungi incertae sedis</taxon>
        <taxon>Chytridiomycota</taxon>
        <taxon>Chytridiomycota incertae sedis</taxon>
        <taxon>Neocallimastigomycetes</taxon>
        <taxon>Neocallimastigales</taxon>
        <taxon>Neocallimastigaceae</taxon>
        <taxon>Neocallimastix</taxon>
    </lineage>
</organism>
<dbReference type="GO" id="GO:0004633">
    <property type="term" value="F:phosphopantothenoylcysteine decarboxylase activity"/>
    <property type="evidence" value="ECO:0007669"/>
    <property type="project" value="TreeGrafter"/>
</dbReference>
<dbReference type="EMBL" id="MCOG01000145">
    <property type="protein sequence ID" value="ORY36977.1"/>
    <property type="molecule type" value="Genomic_DNA"/>
</dbReference>
<gene>
    <name evidence="5" type="ORF">LY90DRAFT_704748</name>
</gene>
<keyword evidence="6" id="KW-1185">Reference proteome</keyword>
<name>A0A1Y2BQS7_9FUNG</name>
<dbReference type="InterPro" id="IPR003382">
    <property type="entry name" value="Flavoprotein"/>
</dbReference>
<evidence type="ECO:0000256" key="2">
    <source>
        <dbReference type="ARBA" id="ARBA00038350"/>
    </source>
</evidence>
<comment type="similarity">
    <text evidence="2">Belongs to the HFCD (homooligomeric flavin containing Cys decarboxylase) superfamily.</text>
</comment>
<evidence type="ECO:0000256" key="3">
    <source>
        <dbReference type="SAM" id="MobiDB-lite"/>
    </source>
</evidence>
<dbReference type="SUPFAM" id="SSF52507">
    <property type="entry name" value="Homo-oligomeric flavin-containing Cys decarboxylases, HFCD"/>
    <property type="match status" value="1"/>
</dbReference>
<dbReference type="Gene3D" id="3.40.50.1950">
    <property type="entry name" value="Flavin prenyltransferase-like"/>
    <property type="match status" value="1"/>
</dbReference>
<dbReference type="GO" id="GO:0071513">
    <property type="term" value="C:phosphopantothenoylcysteine decarboxylase complex"/>
    <property type="evidence" value="ECO:0007669"/>
    <property type="project" value="TreeGrafter"/>
</dbReference>